<dbReference type="SUPFAM" id="SSF75217">
    <property type="entry name" value="alpha/beta knot"/>
    <property type="match status" value="1"/>
</dbReference>
<comment type="subunit">
    <text evidence="6">Homodimer.</text>
</comment>
<keyword evidence="4 6" id="KW-0949">S-adenosyl-L-methionine</keyword>
<organism evidence="8 9">
    <name type="scientific">Maritalea porphyrae</name>
    <dbReference type="NCBI Taxonomy" id="880732"/>
    <lineage>
        <taxon>Bacteria</taxon>
        <taxon>Pseudomonadati</taxon>
        <taxon>Pseudomonadota</taxon>
        <taxon>Alphaproteobacteria</taxon>
        <taxon>Hyphomicrobiales</taxon>
        <taxon>Devosiaceae</taxon>
        <taxon>Maritalea</taxon>
    </lineage>
</organism>
<evidence type="ECO:0000256" key="5">
    <source>
        <dbReference type="ARBA" id="ARBA00022694"/>
    </source>
</evidence>
<dbReference type="InterPro" id="IPR001537">
    <property type="entry name" value="SpoU_MeTrfase"/>
</dbReference>
<evidence type="ECO:0000256" key="4">
    <source>
        <dbReference type="ARBA" id="ARBA00022691"/>
    </source>
</evidence>
<comment type="caution">
    <text evidence="8">The sequence shown here is derived from an EMBL/GenBank/DDBJ whole genome shotgun (WGS) entry which is preliminary data.</text>
</comment>
<evidence type="ECO:0000256" key="6">
    <source>
        <dbReference type="HAMAP-Rule" id="MF_01885"/>
    </source>
</evidence>
<comment type="function">
    <text evidence="6">Methylates the ribose at the nucleotide 34 wobble position in the two leucyl isoacceptors tRNA(Leu)(CmAA) and tRNA(Leu)(cmnm5UmAA). Catalyzes the methyl transfer from S-adenosyl-L-methionine to the 2'-OH of the wobble nucleotide.</text>
</comment>
<protein>
    <recommendedName>
        <fullName evidence="6">tRNA (cytidine(34)-2'-O)-methyltransferase</fullName>
        <ecNumber evidence="6">2.1.1.207</ecNumber>
    </recommendedName>
    <alternativeName>
        <fullName evidence="6">tRNA (cytidine/uridine-2'-O-)-methyltransferase TrmL</fullName>
    </alternativeName>
</protein>
<dbReference type="Gene3D" id="3.40.1280.10">
    <property type="match status" value="1"/>
</dbReference>
<evidence type="ECO:0000259" key="7">
    <source>
        <dbReference type="Pfam" id="PF00588"/>
    </source>
</evidence>
<feature type="binding site" evidence="6">
    <location>
        <position position="98"/>
    </location>
    <ligand>
        <name>S-adenosyl-L-methionine</name>
        <dbReference type="ChEBI" id="CHEBI:59789"/>
    </ligand>
</feature>
<evidence type="ECO:0000313" key="9">
    <source>
        <dbReference type="Proteomes" id="UP001161405"/>
    </source>
</evidence>
<dbReference type="CDD" id="cd18094">
    <property type="entry name" value="SpoU-like_TrmL"/>
    <property type="match status" value="1"/>
</dbReference>
<reference evidence="8" key="2">
    <citation type="submission" date="2023-01" db="EMBL/GenBank/DDBJ databases">
        <title>Draft genome sequence of Maritalea porphyrae strain NBRC 107169.</title>
        <authorList>
            <person name="Sun Q."/>
            <person name="Mori K."/>
        </authorList>
    </citation>
    <scope>NUCLEOTIDE SEQUENCE</scope>
    <source>
        <strain evidence="8">NBRC 107169</strain>
    </source>
</reference>
<comment type="catalytic activity">
    <reaction evidence="6">
        <text>cytidine(34) in tRNA + S-adenosyl-L-methionine = 2'-O-methylcytidine(34) in tRNA + S-adenosyl-L-homocysteine + H(+)</text>
        <dbReference type="Rhea" id="RHEA:43084"/>
        <dbReference type="Rhea" id="RHEA-COMP:10331"/>
        <dbReference type="Rhea" id="RHEA-COMP:10332"/>
        <dbReference type="ChEBI" id="CHEBI:15378"/>
        <dbReference type="ChEBI" id="CHEBI:57856"/>
        <dbReference type="ChEBI" id="CHEBI:59789"/>
        <dbReference type="ChEBI" id="CHEBI:74495"/>
        <dbReference type="ChEBI" id="CHEBI:82748"/>
        <dbReference type="EC" id="2.1.1.207"/>
    </reaction>
</comment>
<evidence type="ECO:0000256" key="3">
    <source>
        <dbReference type="ARBA" id="ARBA00022679"/>
    </source>
</evidence>
<evidence type="ECO:0000256" key="1">
    <source>
        <dbReference type="ARBA" id="ARBA00022490"/>
    </source>
</evidence>
<sequence length="173" mass="19593">MRFLDNSSLKTKEQFYAVTISLALYQPDIPQNAGTLMRLGACLDLKVHLIHPTGFLFTQKSFRRAGMDYLDQVDLREHKSFEAFNEWRKAEDKRLVLLTTKSSILHTEAAFESDDILMVGRESAGVPDEVAEISDLNLRIPMRQDTRSINVAIAASLVLSDALRQTNHWANLS</sequence>
<dbReference type="Pfam" id="PF00588">
    <property type="entry name" value="SpoU_methylase"/>
    <property type="match status" value="1"/>
</dbReference>
<evidence type="ECO:0000313" key="8">
    <source>
        <dbReference type="EMBL" id="GLQ15756.1"/>
    </source>
</evidence>
<dbReference type="PIRSF" id="PIRSF029256">
    <property type="entry name" value="SpoU_TrmH_prd"/>
    <property type="match status" value="1"/>
</dbReference>
<feature type="binding site" evidence="6">
    <location>
        <position position="140"/>
    </location>
    <ligand>
        <name>S-adenosyl-L-methionine</name>
        <dbReference type="ChEBI" id="CHEBI:59789"/>
    </ligand>
</feature>
<dbReference type="HAMAP" id="MF_01885">
    <property type="entry name" value="tRNA_methyltr_TrmL"/>
    <property type="match status" value="1"/>
</dbReference>
<feature type="domain" description="tRNA/rRNA methyltransferase SpoU type" evidence="7">
    <location>
        <begin position="21"/>
        <end position="159"/>
    </location>
</feature>
<dbReference type="PANTHER" id="PTHR42971">
    <property type="entry name" value="TRNA (CYTIDINE(34)-2'-O)-METHYLTRANSFERASE"/>
    <property type="match status" value="1"/>
</dbReference>
<dbReference type="Proteomes" id="UP001161405">
    <property type="component" value="Unassembled WGS sequence"/>
</dbReference>
<keyword evidence="3 6" id="KW-0808">Transferase</keyword>
<gene>
    <name evidence="6 8" type="primary">trmL</name>
    <name evidence="8" type="ORF">GCM10007879_00050</name>
</gene>
<keyword evidence="1 6" id="KW-0963">Cytoplasm</keyword>
<dbReference type="InterPro" id="IPR029026">
    <property type="entry name" value="tRNA_m1G_MTases_N"/>
</dbReference>
<reference evidence="8" key="1">
    <citation type="journal article" date="2014" name="Int. J. Syst. Evol. Microbiol.">
        <title>Complete genome of a new Firmicutes species belonging to the dominant human colonic microbiota ('Ruminococcus bicirculans') reveals two chromosomes and a selective capacity to utilize plant glucans.</title>
        <authorList>
            <consortium name="NISC Comparative Sequencing Program"/>
            <person name="Wegmann U."/>
            <person name="Louis P."/>
            <person name="Goesmann A."/>
            <person name="Henrissat B."/>
            <person name="Duncan S.H."/>
            <person name="Flint H.J."/>
        </authorList>
    </citation>
    <scope>NUCLEOTIDE SEQUENCE</scope>
    <source>
        <strain evidence="8">NBRC 107169</strain>
    </source>
</reference>
<name>A0ABQ5UN10_9HYPH</name>
<dbReference type="PANTHER" id="PTHR42971:SF1">
    <property type="entry name" value="TRNA (CYTIDINE(34)-2'-O)-METHYLTRANSFERASE"/>
    <property type="match status" value="1"/>
</dbReference>
<keyword evidence="5 6" id="KW-0819">tRNA processing</keyword>
<dbReference type="InterPro" id="IPR016914">
    <property type="entry name" value="TrmL"/>
</dbReference>
<feature type="binding site" evidence="6">
    <location>
        <position position="148"/>
    </location>
    <ligand>
        <name>S-adenosyl-L-methionine</name>
        <dbReference type="ChEBI" id="CHEBI:59789"/>
    </ligand>
</feature>
<dbReference type="EMBL" id="BSNI01000001">
    <property type="protein sequence ID" value="GLQ15756.1"/>
    <property type="molecule type" value="Genomic_DNA"/>
</dbReference>
<comment type="subcellular location">
    <subcellularLocation>
        <location evidence="6">Cytoplasm</location>
    </subcellularLocation>
</comment>
<feature type="binding site" evidence="6">
    <location>
        <position position="120"/>
    </location>
    <ligand>
        <name>S-adenosyl-L-methionine</name>
        <dbReference type="ChEBI" id="CHEBI:59789"/>
    </ligand>
</feature>
<comment type="similarity">
    <text evidence="6">Belongs to the class IV-like SAM-binding methyltransferase superfamily. RNA methyltransferase TrmH family. TrmL subfamily.</text>
</comment>
<keyword evidence="2 6" id="KW-0489">Methyltransferase</keyword>
<dbReference type="EC" id="2.1.1.207" evidence="6"/>
<proteinExistence type="inferred from homology"/>
<evidence type="ECO:0000256" key="2">
    <source>
        <dbReference type="ARBA" id="ARBA00022603"/>
    </source>
</evidence>
<dbReference type="InterPro" id="IPR029028">
    <property type="entry name" value="Alpha/beta_knot_MTases"/>
</dbReference>
<keyword evidence="9" id="KW-1185">Reference proteome</keyword>
<comment type="catalytic activity">
    <reaction evidence="6">
        <text>5-carboxymethylaminomethyluridine(34) in tRNA(Leu) + S-adenosyl-L-methionine = 5-carboxymethylaminomethyl-2'-O-methyluridine(34) in tRNA(Leu) + S-adenosyl-L-homocysteine + H(+)</text>
        <dbReference type="Rhea" id="RHEA:43088"/>
        <dbReference type="Rhea" id="RHEA-COMP:10333"/>
        <dbReference type="Rhea" id="RHEA-COMP:10334"/>
        <dbReference type="ChEBI" id="CHEBI:15378"/>
        <dbReference type="ChEBI" id="CHEBI:57856"/>
        <dbReference type="ChEBI" id="CHEBI:59789"/>
        <dbReference type="ChEBI" id="CHEBI:74508"/>
        <dbReference type="ChEBI" id="CHEBI:74511"/>
        <dbReference type="EC" id="2.1.1.207"/>
    </reaction>
</comment>
<accession>A0ABQ5UN10</accession>